<name>A0ABV9MNM3_9MICC</name>
<dbReference type="RefSeq" id="WP_346059568.1">
    <property type="nucleotide sequence ID" value="NZ_BAAAVQ010000049.1"/>
</dbReference>
<accession>A0ABV9MNM3</accession>
<organism evidence="2 3">
    <name type="scientific">Glutamicibacter bergerei</name>
    <dbReference type="NCBI Taxonomy" id="256702"/>
    <lineage>
        <taxon>Bacteria</taxon>
        <taxon>Bacillati</taxon>
        <taxon>Actinomycetota</taxon>
        <taxon>Actinomycetes</taxon>
        <taxon>Micrococcales</taxon>
        <taxon>Micrococcaceae</taxon>
        <taxon>Glutamicibacter</taxon>
    </lineage>
</organism>
<dbReference type="InterPro" id="IPR023631">
    <property type="entry name" value="Amidase_dom"/>
</dbReference>
<feature type="domain" description="Amidase" evidence="1">
    <location>
        <begin position="33"/>
        <end position="449"/>
    </location>
</feature>
<dbReference type="SUPFAM" id="SSF75304">
    <property type="entry name" value="Amidase signature (AS) enzymes"/>
    <property type="match status" value="1"/>
</dbReference>
<comment type="caution">
    <text evidence="2">The sequence shown here is derived from an EMBL/GenBank/DDBJ whole genome shotgun (WGS) entry which is preliminary data.</text>
</comment>
<dbReference type="InterPro" id="IPR000120">
    <property type="entry name" value="Amidase"/>
</dbReference>
<protein>
    <submittedName>
        <fullName evidence="2">Amidase</fullName>
        <ecNumber evidence="2">3.5.1.4</ecNumber>
    </submittedName>
</protein>
<evidence type="ECO:0000259" key="1">
    <source>
        <dbReference type="Pfam" id="PF01425"/>
    </source>
</evidence>
<dbReference type="Gene3D" id="3.90.1300.10">
    <property type="entry name" value="Amidase signature (AS) domain"/>
    <property type="match status" value="1"/>
</dbReference>
<dbReference type="EMBL" id="JBHSHE010000055">
    <property type="protein sequence ID" value="MFC4716835.1"/>
    <property type="molecule type" value="Genomic_DNA"/>
</dbReference>
<dbReference type="NCBIfam" id="NF005450">
    <property type="entry name" value="PRK07042.1"/>
    <property type="match status" value="1"/>
</dbReference>
<dbReference type="PANTHER" id="PTHR11895">
    <property type="entry name" value="TRANSAMIDASE"/>
    <property type="match status" value="1"/>
</dbReference>
<evidence type="ECO:0000313" key="3">
    <source>
        <dbReference type="Proteomes" id="UP001595884"/>
    </source>
</evidence>
<dbReference type="Proteomes" id="UP001595884">
    <property type="component" value="Unassembled WGS sequence"/>
</dbReference>
<sequence length="471" mass="49570">MSQLSHRSTALHQLSARELGDAYAAKELSPVDVAEAVIERIQEREPVLNAMYRFDPQDVREQARLSEKRWATSTARGVLDGVPATVKENVARAGIPMPSGTALPNPKVPAANAPITNRILEAGAVILGSTTMPDWGMLSSGVSSLHGISRSAWNPAWTTGGSSAGAGSAAAAGYGPLHVGTDIGGSIRLPGSWQGLATLKPSAGLIPLDVPYLGRAAGPMGRSVDDIALFMSVLGQPDVRDYTARPYPAQDWAGSIEGVASLKVALHTDANAGSAVEPEILAAVQQVAALFAQAGATVQTLDPFITQDMLDRLDRFWRTRSWADYRELPAADQAKVLDYIVAWCTVGSSFDGAQTIRNFGAIDQIQQATIAATSGFDLVISPVAPMAAFPAEQPMPVVDPLATMSHIAFTVPYNMSGQPAATVNCGFTSEGKPIGVQLSGPVGSDAAVLHAARWYEAHRPDSASPLWDTLD</sequence>
<keyword evidence="3" id="KW-1185">Reference proteome</keyword>
<dbReference type="Pfam" id="PF01425">
    <property type="entry name" value="Amidase"/>
    <property type="match status" value="1"/>
</dbReference>
<gene>
    <name evidence="2" type="ORF">ACFO7V_11905</name>
</gene>
<dbReference type="InterPro" id="IPR036928">
    <property type="entry name" value="AS_sf"/>
</dbReference>
<keyword evidence="2" id="KW-0378">Hydrolase</keyword>
<dbReference type="GO" id="GO:0004040">
    <property type="term" value="F:amidase activity"/>
    <property type="evidence" value="ECO:0007669"/>
    <property type="project" value="UniProtKB-EC"/>
</dbReference>
<dbReference type="PANTHER" id="PTHR11895:SF173">
    <property type="entry name" value="GLUTAMYL-TRNA AMIDOTRANSFERASE SUBUNIT A"/>
    <property type="match status" value="1"/>
</dbReference>
<evidence type="ECO:0000313" key="2">
    <source>
        <dbReference type="EMBL" id="MFC4716835.1"/>
    </source>
</evidence>
<reference evidence="3" key="1">
    <citation type="journal article" date="2019" name="Int. J. Syst. Evol. Microbiol.">
        <title>The Global Catalogue of Microorganisms (GCM) 10K type strain sequencing project: providing services to taxonomists for standard genome sequencing and annotation.</title>
        <authorList>
            <consortium name="The Broad Institute Genomics Platform"/>
            <consortium name="The Broad Institute Genome Sequencing Center for Infectious Disease"/>
            <person name="Wu L."/>
            <person name="Ma J."/>
        </authorList>
    </citation>
    <scope>NUCLEOTIDE SEQUENCE [LARGE SCALE GENOMIC DNA]</scope>
    <source>
        <strain evidence="3">CGMCC 1.12849</strain>
    </source>
</reference>
<dbReference type="EC" id="3.5.1.4" evidence="2"/>
<proteinExistence type="predicted"/>